<comment type="caution">
    <text evidence="2">The sequence shown here is derived from an EMBL/GenBank/DDBJ whole genome shotgun (WGS) entry which is preliminary data.</text>
</comment>
<gene>
    <name evidence="2" type="ORF">GH807_06490</name>
</gene>
<organism evidence="2 3">
    <name type="scientific">Acetobacterium tundrae</name>
    <dbReference type="NCBI Taxonomy" id="132932"/>
    <lineage>
        <taxon>Bacteria</taxon>
        <taxon>Bacillati</taxon>
        <taxon>Bacillota</taxon>
        <taxon>Clostridia</taxon>
        <taxon>Eubacteriales</taxon>
        <taxon>Eubacteriaceae</taxon>
        <taxon>Acetobacterium</taxon>
    </lineage>
</organism>
<dbReference type="SUPFAM" id="SSF46785">
    <property type="entry name" value="Winged helix' DNA-binding domain"/>
    <property type="match status" value="1"/>
</dbReference>
<evidence type="ECO:0000313" key="2">
    <source>
        <dbReference type="EMBL" id="MBC3796696.1"/>
    </source>
</evidence>
<keyword evidence="3" id="KW-1185">Reference proteome</keyword>
<name>A0ABR6WJU1_9FIRM</name>
<dbReference type="InterPro" id="IPR036388">
    <property type="entry name" value="WH-like_DNA-bd_sf"/>
</dbReference>
<accession>A0ABR6WJU1</accession>
<proteinExistence type="predicted"/>
<feature type="domain" description="Transcription regulator PadR N-terminal" evidence="1">
    <location>
        <begin position="8"/>
        <end position="81"/>
    </location>
</feature>
<evidence type="ECO:0000313" key="3">
    <source>
        <dbReference type="Proteomes" id="UP000653358"/>
    </source>
</evidence>
<dbReference type="EMBL" id="WJBB01000006">
    <property type="protein sequence ID" value="MBC3796696.1"/>
    <property type="molecule type" value="Genomic_DNA"/>
</dbReference>
<dbReference type="InterPro" id="IPR052509">
    <property type="entry name" value="Metal_resp_DNA-bind_regulator"/>
</dbReference>
<dbReference type="InterPro" id="IPR036390">
    <property type="entry name" value="WH_DNA-bd_sf"/>
</dbReference>
<evidence type="ECO:0000259" key="1">
    <source>
        <dbReference type="Pfam" id="PF03551"/>
    </source>
</evidence>
<dbReference type="PANTHER" id="PTHR33169">
    <property type="entry name" value="PADR-FAMILY TRANSCRIPTIONAL REGULATOR"/>
    <property type="match status" value="1"/>
</dbReference>
<protein>
    <submittedName>
        <fullName evidence="2">PadR family transcriptional regulator</fullName>
    </submittedName>
</protein>
<dbReference type="InterPro" id="IPR005149">
    <property type="entry name" value="Tscrpt_reg_PadR_N"/>
</dbReference>
<dbReference type="Proteomes" id="UP000653358">
    <property type="component" value="Unassembled WGS sequence"/>
</dbReference>
<dbReference type="RefSeq" id="WP_148603409.1">
    <property type="nucleotide sequence ID" value="NZ_RXYB01000008.1"/>
</dbReference>
<sequence length="178" mass="21060">MSTVDLMLLGVLIQKPMNAYEMKKEMEFRNINNWVKISSPSVYKNLVKLYKSEYINGETVREGEMPEKTIYTINEKGRNYFMQLMHQYSENPGTVYVDFCAFIANLHYMDYETGLKMIAMLQDSLAYKCDNVNVQLERMEGVSFYATSIITLYSQMYTVFYNWLEDFKKQYKSNNKNS</sequence>
<dbReference type="Gene3D" id="1.10.10.10">
    <property type="entry name" value="Winged helix-like DNA-binding domain superfamily/Winged helix DNA-binding domain"/>
    <property type="match status" value="1"/>
</dbReference>
<dbReference type="Pfam" id="PF03551">
    <property type="entry name" value="PadR"/>
    <property type="match status" value="1"/>
</dbReference>
<dbReference type="PANTHER" id="PTHR33169:SF14">
    <property type="entry name" value="TRANSCRIPTIONAL REGULATOR RV3488"/>
    <property type="match status" value="1"/>
</dbReference>
<reference evidence="2 3" key="1">
    <citation type="journal article" date="2020" name="mSystems">
        <title>Defining Genomic and Predicted Metabolic Features of the Acetobacterium Genus.</title>
        <authorList>
            <person name="Ross D.E."/>
            <person name="Marshall C.W."/>
            <person name="Gulliver D."/>
            <person name="May H.D."/>
            <person name="Norman R.S."/>
        </authorList>
    </citation>
    <scope>NUCLEOTIDE SEQUENCE [LARGE SCALE GENOMIC DNA]</scope>
    <source>
        <strain evidence="2 3">DSM 9173</strain>
    </source>
</reference>